<comment type="caution">
    <text evidence="3">The sequence shown here is derived from an EMBL/GenBank/DDBJ whole genome shotgun (WGS) entry which is preliminary data.</text>
</comment>
<dbReference type="PROSITE" id="PS51257">
    <property type="entry name" value="PROKAR_LIPOPROTEIN"/>
    <property type="match status" value="1"/>
</dbReference>
<feature type="signal peptide" evidence="2">
    <location>
        <begin position="1"/>
        <end position="18"/>
    </location>
</feature>
<dbReference type="NCBIfam" id="TIGR03850">
    <property type="entry name" value="bind_CPR_0540"/>
    <property type="match status" value="1"/>
</dbReference>
<name>A0A168MSN0_9BACL</name>
<dbReference type="Pfam" id="PF01547">
    <property type="entry name" value="SBP_bac_1"/>
    <property type="match status" value="1"/>
</dbReference>
<feature type="region of interest" description="Disordered" evidence="1">
    <location>
        <begin position="21"/>
        <end position="51"/>
    </location>
</feature>
<protein>
    <submittedName>
        <fullName evidence="3">Carbohydrate ABC transporter substrate-binding protein</fullName>
    </submittedName>
</protein>
<evidence type="ECO:0000256" key="2">
    <source>
        <dbReference type="SAM" id="SignalP"/>
    </source>
</evidence>
<proteinExistence type="predicted"/>
<accession>A0A168MSN0</accession>
<evidence type="ECO:0000313" key="3">
    <source>
        <dbReference type="EMBL" id="OAB45005.1"/>
    </source>
</evidence>
<sequence>MKKILGLALTASLSLSLAACSGNTNNSSSPAPSDTTTPVTTTETPETPTTPETRTLKLAALETAYGPDIWKEIIAGFEKINPGVKVESTIDKSLEDVIGPAMKSGDFPDVIHLAVGQKKGLTETFVKDNNLTDLTDVLSMTIPGESVTVKDKIIPGFTDTSITNPYGDGKTFLMPMFYSPTGLFYNAGLLEQKGWTVPTTWDEMWALGDKAKTDGIALFSYPTTGYFDSFFYALLNEVGGPEFFTKAMNYSEGVWQSPEATQAFDIINKLASYTEKTVPANGNKDNFTKNQQLILDNKAIFMPNGTWVVGEMGEAPRAEGFKWGFTALPAVKDGGDRFSYTFFEQIWVPAKAPNADLAKQFIAYLYSDEAAGIFAKVGAVQPIKDMASKLEGDNKLFYSIYDNGAKAAMGAFSTTDPVEGVNISDTVFGTVDSLVTKAKTQAQWVEAITKASDALRGALK</sequence>
<dbReference type="Proteomes" id="UP000077355">
    <property type="component" value="Unassembled WGS sequence"/>
</dbReference>
<keyword evidence="4" id="KW-1185">Reference proteome</keyword>
<feature type="chain" id="PRO_5039154990" evidence="2">
    <location>
        <begin position="19"/>
        <end position="460"/>
    </location>
</feature>
<dbReference type="PANTHER" id="PTHR43649">
    <property type="entry name" value="ARABINOSE-BINDING PROTEIN-RELATED"/>
    <property type="match status" value="1"/>
</dbReference>
<dbReference type="EMBL" id="LVJI01000018">
    <property type="protein sequence ID" value="OAB45005.1"/>
    <property type="molecule type" value="Genomic_DNA"/>
</dbReference>
<evidence type="ECO:0000256" key="1">
    <source>
        <dbReference type="SAM" id="MobiDB-lite"/>
    </source>
</evidence>
<evidence type="ECO:0000313" key="4">
    <source>
        <dbReference type="Proteomes" id="UP000077355"/>
    </source>
</evidence>
<dbReference type="OrthoDB" id="94797at2"/>
<gene>
    <name evidence="3" type="ORF">PBAT_13735</name>
</gene>
<dbReference type="PANTHER" id="PTHR43649:SF12">
    <property type="entry name" value="DIACETYLCHITOBIOSE BINDING PROTEIN DASA"/>
    <property type="match status" value="1"/>
</dbReference>
<organism evidence="3 4">
    <name type="scientific">Paenibacillus antarcticus</name>
    <dbReference type="NCBI Taxonomy" id="253703"/>
    <lineage>
        <taxon>Bacteria</taxon>
        <taxon>Bacillati</taxon>
        <taxon>Bacillota</taxon>
        <taxon>Bacilli</taxon>
        <taxon>Bacillales</taxon>
        <taxon>Paenibacillaceae</taxon>
        <taxon>Paenibacillus</taxon>
    </lineage>
</organism>
<dbReference type="InterPro" id="IPR022387">
    <property type="entry name" value="Bind_CPR0540"/>
</dbReference>
<dbReference type="Gene3D" id="3.40.190.10">
    <property type="entry name" value="Periplasmic binding protein-like II"/>
    <property type="match status" value="1"/>
</dbReference>
<feature type="compositionally biased region" description="Low complexity" evidence="1">
    <location>
        <begin position="35"/>
        <end position="51"/>
    </location>
</feature>
<dbReference type="InterPro" id="IPR006059">
    <property type="entry name" value="SBP"/>
</dbReference>
<dbReference type="InterPro" id="IPR050490">
    <property type="entry name" value="Bact_solute-bd_prot1"/>
</dbReference>
<feature type="compositionally biased region" description="Polar residues" evidence="1">
    <location>
        <begin position="22"/>
        <end position="34"/>
    </location>
</feature>
<dbReference type="AlphaFoldDB" id="A0A168MSN0"/>
<keyword evidence="2" id="KW-0732">Signal</keyword>
<dbReference type="RefSeq" id="WP_068650507.1">
    <property type="nucleotide sequence ID" value="NZ_CP043611.1"/>
</dbReference>
<dbReference type="SUPFAM" id="SSF53850">
    <property type="entry name" value="Periplasmic binding protein-like II"/>
    <property type="match status" value="1"/>
</dbReference>
<reference evidence="3 4" key="1">
    <citation type="submission" date="2016-03" db="EMBL/GenBank/DDBJ databases">
        <title>Draft genome sequence of Paenibacillus antarcticus CECT 5836.</title>
        <authorList>
            <person name="Shin S.-K."/>
            <person name="Yi H."/>
        </authorList>
    </citation>
    <scope>NUCLEOTIDE SEQUENCE [LARGE SCALE GENOMIC DNA]</scope>
    <source>
        <strain evidence="3 4">CECT 5836</strain>
    </source>
</reference>